<dbReference type="GO" id="GO:0007015">
    <property type="term" value="P:actin filament organization"/>
    <property type="evidence" value="ECO:0007669"/>
    <property type="project" value="TreeGrafter"/>
</dbReference>
<evidence type="ECO:0000256" key="9">
    <source>
        <dbReference type="PROSITE-ProRule" id="PRU00782"/>
    </source>
</evidence>
<dbReference type="InterPro" id="IPR036072">
    <property type="entry name" value="MYSc_Myo1"/>
</dbReference>
<dbReference type="PANTHER" id="PTHR13140:SF679">
    <property type="entry name" value="UNCONVENTIONAL MYOSIN IC"/>
    <property type="match status" value="1"/>
</dbReference>
<accession>A0A0P4WAV1</accession>
<dbReference type="EMBL" id="GDRN01085233">
    <property type="protein sequence ID" value="JAI61363.1"/>
    <property type="molecule type" value="Transcribed_RNA"/>
</dbReference>
<keyword evidence="3 9" id="KW-0547">Nucleotide-binding</keyword>
<dbReference type="InterPro" id="IPR010926">
    <property type="entry name" value="Myosin_TH1"/>
</dbReference>
<comment type="similarity">
    <text evidence="1 9">Belongs to the TRAFAC class myosin-kinesin ATPase superfamily. Myosin family.</text>
</comment>
<dbReference type="CDD" id="cd01378">
    <property type="entry name" value="MYSc_Myo1"/>
    <property type="match status" value="1"/>
</dbReference>
<dbReference type="GO" id="GO:0005546">
    <property type="term" value="F:phosphatidylinositol-4,5-bisphosphate binding"/>
    <property type="evidence" value="ECO:0007669"/>
    <property type="project" value="UniProtKB-ARBA"/>
</dbReference>
<keyword evidence="7 9" id="KW-0505">Motor protein</keyword>
<dbReference type="Gene3D" id="3.40.850.10">
    <property type="entry name" value="Kinesin motor domain"/>
    <property type="match status" value="1"/>
</dbReference>
<protein>
    <recommendedName>
        <fullName evidence="13">Myosin motor domain-containing protein</fullName>
    </recommendedName>
</protein>
<keyword evidence="6 9" id="KW-0518">Myosin</keyword>
<evidence type="ECO:0000256" key="1">
    <source>
        <dbReference type="ARBA" id="ARBA00008314"/>
    </source>
</evidence>
<dbReference type="InterPro" id="IPR001609">
    <property type="entry name" value="Myosin_head_motor_dom-like"/>
</dbReference>
<dbReference type="GO" id="GO:0005737">
    <property type="term" value="C:cytoplasm"/>
    <property type="evidence" value="ECO:0007669"/>
    <property type="project" value="TreeGrafter"/>
</dbReference>
<name>A0A0P4WAV1_SCYOL</name>
<dbReference type="GO" id="GO:0030048">
    <property type="term" value="P:actin filament-based movement"/>
    <property type="evidence" value="ECO:0007669"/>
    <property type="project" value="TreeGrafter"/>
</dbReference>
<evidence type="ECO:0000256" key="7">
    <source>
        <dbReference type="ARBA" id="ARBA00023175"/>
    </source>
</evidence>
<dbReference type="GO" id="GO:0009888">
    <property type="term" value="P:tissue development"/>
    <property type="evidence" value="ECO:0007669"/>
    <property type="project" value="UniProtKB-ARBA"/>
</dbReference>
<keyword evidence="2" id="KW-0677">Repeat</keyword>
<dbReference type="PRINTS" id="PR00193">
    <property type="entry name" value="MYOSINHEAVY"/>
</dbReference>
<dbReference type="SMART" id="SM00242">
    <property type="entry name" value="MYSc"/>
    <property type="match status" value="1"/>
</dbReference>
<evidence type="ECO:0000256" key="4">
    <source>
        <dbReference type="ARBA" id="ARBA00022840"/>
    </source>
</evidence>
<evidence type="ECO:0000256" key="2">
    <source>
        <dbReference type="ARBA" id="ARBA00022737"/>
    </source>
</evidence>
<dbReference type="FunFam" id="1.10.10.820:FF:000001">
    <property type="entry name" value="Myosin heavy chain"/>
    <property type="match status" value="1"/>
</dbReference>
<dbReference type="FunFam" id="3.40.850.10:FF:000101">
    <property type="entry name" value="Slow myosin heavy chain 2"/>
    <property type="match status" value="1"/>
</dbReference>
<dbReference type="InterPro" id="IPR027417">
    <property type="entry name" value="P-loop_NTPase"/>
</dbReference>
<dbReference type="AlphaFoldDB" id="A0A0P4WAV1"/>
<dbReference type="GO" id="GO:0051015">
    <property type="term" value="F:actin filament binding"/>
    <property type="evidence" value="ECO:0007669"/>
    <property type="project" value="TreeGrafter"/>
</dbReference>
<feature type="domain" description="TH1" evidence="11">
    <location>
        <begin position="846"/>
        <end position="1032"/>
    </location>
</feature>
<evidence type="ECO:0000259" key="11">
    <source>
        <dbReference type="PROSITE" id="PS51757"/>
    </source>
</evidence>
<feature type="binding site" evidence="9">
    <location>
        <begin position="105"/>
        <end position="112"/>
    </location>
    <ligand>
        <name>ATP</name>
        <dbReference type="ChEBI" id="CHEBI:30616"/>
    </ligand>
</feature>
<evidence type="ECO:0008006" key="13">
    <source>
        <dbReference type="Google" id="ProtNLM"/>
    </source>
</evidence>
<dbReference type="GO" id="GO:0016459">
    <property type="term" value="C:myosin complex"/>
    <property type="evidence" value="ECO:0007669"/>
    <property type="project" value="UniProtKB-KW"/>
</dbReference>
<proteinExistence type="inferred from homology"/>
<dbReference type="Pfam" id="PF06017">
    <property type="entry name" value="Myosin_TH1"/>
    <property type="match status" value="1"/>
</dbReference>
<dbReference type="GO" id="GO:0007368">
    <property type="term" value="P:determination of left/right symmetry"/>
    <property type="evidence" value="ECO:0007669"/>
    <property type="project" value="UniProtKB-ARBA"/>
</dbReference>
<dbReference type="PROSITE" id="PS51456">
    <property type="entry name" value="MYOSIN_MOTOR"/>
    <property type="match status" value="1"/>
</dbReference>
<dbReference type="InterPro" id="IPR036961">
    <property type="entry name" value="Kinesin_motor_dom_sf"/>
</dbReference>
<dbReference type="GO" id="GO:0005886">
    <property type="term" value="C:plasma membrane"/>
    <property type="evidence" value="ECO:0007669"/>
    <property type="project" value="TreeGrafter"/>
</dbReference>
<dbReference type="FunFam" id="1.20.58.530:FF:000004">
    <property type="entry name" value="Unconventional myosin ID"/>
    <property type="match status" value="1"/>
</dbReference>
<dbReference type="PROSITE" id="PS51757">
    <property type="entry name" value="TH1"/>
    <property type="match status" value="1"/>
</dbReference>
<dbReference type="GO" id="GO:0005524">
    <property type="term" value="F:ATP binding"/>
    <property type="evidence" value="ECO:0007669"/>
    <property type="project" value="UniProtKB-UniRule"/>
</dbReference>
<dbReference type="Gene3D" id="1.20.5.4820">
    <property type="match status" value="1"/>
</dbReference>
<dbReference type="PANTHER" id="PTHR13140">
    <property type="entry name" value="MYOSIN"/>
    <property type="match status" value="1"/>
</dbReference>
<dbReference type="GO" id="GO:0000146">
    <property type="term" value="F:microfilament motor activity"/>
    <property type="evidence" value="ECO:0007669"/>
    <property type="project" value="TreeGrafter"/>
</dbReference>
<keyword evidence="8 9" id="KW-0009">Actin-binding</keyword>
<dbReference type="GO" id="GO:0006897">
    <property type="term" value="P:endocytosis"/>
    <property type="evidence" value="ECO:0007669"/>
    <property type="project" value="TreeGrafter"/>
</dbReference>
<dbReference type="Gene3D" id="1.10.10.820">
    <property type="match status" value="1"/>
</dbReference>
<evidence type="ECO:0000256" key="3">
    <source>
        <dbReference type="ARBA" id="ARBA00022741"/>
    </source>
</evidence>
<evidence type="ECO:0000256" key="8">
    <source>
        <dbReference type="ARBA" id="ARBA00023203"/>
    </source>
</evidence>
<keyword evidence="5" id="KW-0446">Lipid-binding</keyword>
<reference evidence="12" key="1">
    <citation type="submission" date="2015-09" db="EMBL/GenBank/DDBJ databases">
        <title>Scylla olivacea transcriptome.</title>
        <authorList>
            <person name="Ikhwanuddin M."/>
        </authorList>
    </citation>
    <scope>NUCLEOTIDE SEQUENCE</scope>
</reference>
<feature type="region of interest" description="Actin-binding" evidence="9">
    <location>
        <begin position="569"/>
        <end position="591"/>
    </location>
</feature>
<dbReference type="PROSITE" id="PS50096">
    <property type="entry name" value="IQ"/>
    <property type="match status" value="1"/>
</dbReference>
<organism evidence="12">
    <name type="scientific">Scylla olivacea</name>
    <name type="common">Orange mud crab</name>
    <name type="synonym">Cancer olivacea</name>
    <dbReference type="NCBI Taxonomy" id="85551"/>
    <lineage>
        <taxon>Eukaryota</taxon>
        <taxon>Metazoa</taxon>
        <taxon>Ecdysozoa</taxon>
        <taxon>Arthropoda</taxon>
        <taxon>Crustacea</taxon>
        <taxon>Multicrustacea</taxon>
        <taxon>Malacostraca</taxon>
        <taxon>Eumalacostraca</taxon>
        <taxon>Eucarida</taxon>
        <taxon>Decapoda</taxon>
        <taxon>Pleocyemata</taxon>
        <taxon>Brachyura</taxon>
        <taxon>Eubrachyura</taxon>
        <taxon>Portunoidea</taxon>
        <taxon>Portunidae</taxon>
        <taxon>Portuninae</taxon>
        <taxon>Scylla</taxon>
    </lineage>
</organism>
<dbReference type="Gene3D" id="1.20.120.720">
    <property type="entry name" value="Myosin VI head, motor domain, U50 subdomain"/>
    <property type="match status" value="1"/>
</dbReference>
<feature type="domain" description="Myosin motor" evidence="10">
    <location>
        <begin position="12"/>
        <end position="692"/>
    </location>
</feature>
<sequence length="1032" mass="118411">MESVLEGREKTGVPDAILLEDYLNEAAFIDNLKKRYYENLIYTYIGQVVVSVNPYKDLGIYTESYLEKYRNVNFYEVPPHVFAITENAYKSMISEVIDHCILISGESGAGKTEASKQVLRFLAATSLHRREVDRVRDKLLQSNPLLEAFGNAKTNRNDNSSRFGKYMDIEFNFKGDPVGGHILNYLLEKSRVVHQEVGERNFHIFYQLLGGGPAGLLEKLHLERNPDHYFYLKQGKSCHVDSINDSGDFEAVQHALDILNFGDDEKTAIWGIIGAILHLGNVTFTVNDDGLAKVVDETPVNYCSKLLGCESKELLMALTHRTIEARGDVVTSPLNPEQAVYARDALAKSVYERVFDWLVRRLNLTLHNKETGRKTLLGILDIYGFEIFDKNGFEQFCINYCNEKLQQLFIELTLRSEQDEYRREGIEWEQVDYFDNKIICDLVEEKHKGIISLLDEECLRPGDATDATFLAKMNSHLAKHKHYFSYDTSDNSKVKKTINKDEFRLRHYAGEVAYRVQGFLDKNNDLLFRDLKEVMTHTSNLIITDVFPKEELGRKKRPDTAATQFKNSLGELMTILMSKEPSYIRCIKPNDEKRSYSFNEERVSHQVKYLGLMENLRVRRAGFAYRRAYEIFLERYKSLCPSTWPNYKGQPKDGVLNIVKHLNYHPDDYRMGRSKLFIRLPRTLFKTEDALQVRKGELATMIQAKWKAFVYQRRYQKMREAVTVLAKHWRRVAAARLLAQRKWAAGVIRGFVKGFITRNEAVNPTNARFQQLVKCEYLLRLAKSLPQNVLDRRWPQPPGSCTEASVVLKDLHRTYLARKYVRALSSERRAMFEEKVLAEQLFKGKKASYPLVLPNWFMASRLDPASDSLMKTGFEGIIKTSGEKTKYSVPCTKYDRHGYKPRDRLLVITTGALYLLEAKENKLKQKHRFSLKEIQGLHVSPNNDNLMLIQIPPENAKKEKGDLIINVPNVIEAVTKIVSVSDNTEILNIAATDCIGHTMKNGKQGTIVLNSGASVTTINKNKEGKLLVMAGQ</sequence>
<dbReference type="Gene3D" id="1.20.58.530">
    <property type="match status" value="1"/>
</dbReference>
<dbReference type="GO" id="GO:0005902">
    <property type="term" value="C:microvillus"/>
    <property type="evidence" value="ECO:0007669"/>
    <property type="project" value="TreeGrafter"/>
</dbReference>
<evidence type="ECO:0000313" key="12">
    <source>
        <dbReference type="EMBL" id="JAI61363.1"/>
    </source>
</evidence>
<evidence type="ECO:0000256" key="6">
    <source>
        <dbReference type="ARBA" id="ARBA00023123"/>
    </source>
</evidence>
<keyword evidence="4 9" id="KW-0067">ATP-binding</keyword>
<evidence type="ECO:0000256" key="5">
    <source>
        <dbReference type="ARBA" id="ARBA00023121"/>
    </source>
</evidence>
<evidence type="ECO:0000259" key="10">
    <source>
        <dbReference type="PROSITE" id="PS51456"/>
    </source>
</evidence>
<dbReference type="Pfam" id="PF00063">
    <property type="entry name" value="Myosin_head"/>
    <property type="match status" value="1"/>
</dbReference>
<dbReference type="SUPFAM" id="SSF52540">
    <property type="entry name" value="P-loop containing nucleoside triphosphate hydrolases"/>
    <property type="match status" value="1"/>
</dbReference>